<dbReference type="EMBL" id="JAULJQ010000002">
    <property type="protein sequence ID" value="MDO2408976.1"/>
    <property type="molecule type" value="Genomic_DNA"/>
</dbReference>
<dbReference type="Proteomes" id="UP001171111">
    <property type="component" value="Unassembled WGS sequence"/>
</dbReference>
<evidence type="ECO:0000313" key="2">
    <source>
        <dbReference type="Proteomes" id="UP001171111"/>
    </source>
</evidence>
<name>A0ABT8T5T1_9BACT</name>
<comment type="caution">
    <text evidence="1">The sequence shown here is derived from an EMBL/GenBank/DDBJ whole genome shotgun (WGS) entry which is preliminary data.</text>
</comment>
<reference evidence="1 2" key="1">
    <citation type="submission" date="2023-06" db="EMBL/GenBank/DDBJ databases">
        <title>Campylobacter magnum sp. nov., isolated from cecal contents of domestic pigs (Sus scrofa domesticus).</title>
        <authorList>
            <person name="Papic B."/>
            <person name="Gruntar I."/>
        </authorList>
    </citation>
    <scope>NUCLEOTIDE SEQUENCE [LARGE SCALE GENOMIC DNA]</scope>
    <source>
        <strain evidence="2">34484-21</strain>
    </source>
</reference>
<keyword evidence="2" id="KW-1185">Reference proteome</keyword>
<organism evidence="1 2">
    <name type="scientific">Campylobacter magnus</name>
    <dbReference type="NCBI Taxonomy" id="3026462"/>
    <lineage>
        <taxon>Bacteria</taxon>
        <taxon>Pseudomonadati</taxon>
        <taxon>Campylobacterota</taxon>
        <taxon>Epsilonproteobacteria</taxon>
        <taxon>Campylobacterales</taxon>
        <taxon>Campylobacteraceae</taxon>
        <taxon>Campylobacter</taxon>
    </lineage>
</organism>
<evidence type="ECO:0008006" key="3">
    <source>
        <dbReference type="Google" id="ProtNLM"/>
    </source>
</evidence>
<dbReference type="RefSeq" id="WP_302243751.1">
    <property type="nucleotide sequence ID" value="NZ_JAULJQ010000002.1"/>
</dbReference>
<evidence type="ECO:0000313" key="1">
    <source>
        <dbReference type="EMBL" id="MDO2408976.1"/>
    </source>
</evidence>
<gene>
    <name evidence="1" type="ORF">Q2362_02530</name>
</gene>
<accession>A0ABT8T5T1</accession>
<protein>
    <recommendedName>
        <fullName evidence="3">Periplasmic protein</fullName>
    </recommendedName>
</protein>
<proteinExistence type="predicted"/>
<sequence>MSIDLLIMISLALLILAGLAWGWMTIQGLQNKLSNHTKSFDKLMQINYQLNKELSELKKELNSVAMTAASSSRSGAAFSLEEITRRIDARINEALASRVMPMLESLRRLESSVDDFTNDHEERMLDLEERTKSIGKITPPSFSAEEDKIESLFNAGKSAEEIARDMHITVGKVNMVLRLRKLI</sequence>